<keyword evidence="2" id="KW-1185">Reference proteome</keyword>
<name>A0ABV0U9N1_9TELE</name>
<reference evidence="1 2" key="1">
    <citation type="submission" date="2021-06" db="EMBL/GenBank/DDBJ databases">
        <authorList>
            <person name="Palmer J.M."/>
        </authorList>
    </citation>
    <scope>NUCLEOTIDE SEQUENCE [LARGE SCALE GENOMIC DNA]</scope>
    <source>
        <strain evidence="2">if_2019</strain>
        <tissue evidence="1">Muscle</tissue>
    </source>
</reference>
<dbReference type="Proteomes" id="UP001482620">
    <property type="component" value="Unassembled WGS sequence"/>
</dbReference>
<comment type="caution">
    <text evidence="1">The sequence shown here is derived from an EMBL/GenBank/DDBJ whole genome shotgun (WGS) entry which is preliminary data.</text>
</comment>
<gene>
    <name evidence="1" type="ORF">ILYODFUR_025963</name>
</gene>
<dbReference type="EMBL" id="JAHRIQ010061158">
    <property type="protein sequence ID" value="MEQ2241499.1"/>
    <property type="molecule type" value="Genomic_DNA"/>
</dbReference>
<organism evidence="1 2">
    <name type="scientific">Ilyodon furcidens</name>
    <name type="common">goldbreast splitfin</name>
    <dbReference type="NCBI Taxonomy" id="33524"/>
    <lineage>
        <taxon>Eukaryota</taxon>
        <taxon>Metazoa</taxon>
        <taxon>Chordata</taxon>
        <taxon>Craniata</taxon>
        <taxon>Vertebrata</taxon>
        <taxon>Euteleostomi</taxon>
        <taxon>Actinopterygii</taxon>
        <taxon>Neopterygii</taxon>
        <taxon>Teleostei</taxon>
        <taxon>Neoteleostei</taxon>
        <taxon>Acanthomorphata</taxon>
        <taxon>Ovalentaria</taxon>
        <taxon>Atherinomorphae</taxon>
        <taxon>Cyprinodontiformes</taxon>
        <taxon>Goodeidae</taxon>
        <taxon>Ilyodon</taxon>
    </lineage>
</organism>
<accession>A0ABV0U9N1</accession>
<protein>
    <submittedName>
        <fullName evidence="1">Uncharacterized protein</fullName>
    </submittedName>
</protein>
<proteinExistence type="predicted"/>
<feature type="non-terminal residue" evidence="1">
    <location>
        <position position="1"/>
    </location>
</feature>
<evidence type="ECO:0000313" key="2">
    <source>
        <dbReference type="Proteomes" id="UP001482620"/>
    </source>
</evidence>
<evidence type="ECO:0000313" key="1">
    <source>
        <dbReference type="EMBL" id="MEQ2241499.1"/>
    </source>
</evidence>
<sequence length="61" mass="6775">NNKRELDQNPCFAGSVINKKVTFNTESISASQMRAGVFSGVHLDGFDPSSQVDFKAAYRHR</sequence>